<reference evidence="1" key="1">
    <citation type="submission" date="2023-06" db="EMBL/GenBank/DDBJ databases">
        <authorList>
            <person name="Kurt Z."/>
        </authorList>
    </citation>
    <scope>NUCLEOTIDE SEQUENCE</scope>
</reference>
<gene>
    <name evidence="2" type="ORF">HINF_LOCUS22038</name>
    <name evidence="1" type="ORF">HINF_LOCUS46154</name>
</gene>
<organism evidence="1">
    <name type="scientific">Hexamita inflata</name>
    <dbReference type="NCBI Taxonomy" id="28002"/>
    <lineage>
        <taxon>Eukaryota</taxon>
        <taxon>Metamonada</taxon>
        <taxon>Diplomonadida</taxon>
        <taxon>Hexamitidae</taxon>
        <taxon>Hexamitinae</taxon>
        <taxon>Hexamita</taxon>
    </lineage>
</organism>
<dbReference type="Proteomes" id="UP001642409">
    <property type="component" value="Unassembled WGS sequence"/>
</dbReference>
<evidence type="ECO:0000313" key="3">
    <source>
        <dbReference type="Proteomes" id="UP001642409"/>
    </source>
</evidence>
<dbReference type="EMBL" id="CATOUU010000906">
    <property type="protein sequence ID" value="CAI9958509.1"/>
    <property type="molecule type" value="Genomic_DNA"/>
</dbReference>
<protein>
    <submittedName>
        <fullName evidence="2">Hypothetical_protein</fullName>
    </submittedName>
</protein>
<sequence length="245" mass="29133">MQGFVKGQLMEQLATILKLEAEDIYGIVFKTLLLPDTTYQRLFQHLSFMGLDANNSYSQFCCTTVKYFPNDLKQFQDVKVRIDQQNYKQNHYTSNAPDQIIQQVRCRNVLQQRAESKSYLAFQTLFAQSAINILSEHADISNQDLCYEYLENSQRTVFWKQLEQLIPFKSRFQLRDYYNKSFTKCKYQKYISYEDKLTLRDIHAQMPDAKPAVVVDKFIEITGSDQYFKRNLIMYIFNIQNTYHK</sequence>
<accession>A0AA86UJR2</accession>
<name>A0AA86UJR2_9EUKA</name>
<evidence type="ECO:0000313" key="2">
    <source>
        <dbReference type="EMBL" id="CAL6010341.1"/>
    </source>
</evidence>
<evidence type="ECO:0000313" key="1">
    <source>
        <dbReference type="EMBL" id="CAI9958509.1"/>
    </source>
</evidence>
<comment type="caution">
    <text evidence="1">The sequence shown here is derived from an EMBL/GenBank/DDBJ whole genome shotgun (WGS) entry which is preliminary data.</text>
</comment>
<reference evidence="2 3" key="2">
    <citation type="submission" date="2024-07" db="EMBL/GenBank/DDBJ databases">
        <authorList>
            <person name="Akdeniz Z."/>
        </authorList>
    </citation>
    <scope>NUCLEOTIDE SEQUENCE [LARGE SCALE GENOMIC DNA]</scope>
</reference>
<proteinExistence type="predicted"/>
<keyword evidence="3" id="KW-1185">Reference proteome</keyword>
<dbReference type="AlphaFoldDB" id="A0AA86UJR2"/>
<dbReference type="EMBL" id="CAXDID020000061">
    <property type="protein sequence ID" value="CAL6010341.1"/>
    <property type="molecule type" value="Genomic_DNA"/>
</dbReference>